<dbReference type="GO" id="GO:0016757">
    <property type="term" value="F:glycosyltransferase activity"/>
    <property type="evidence" value="ECO:0007669"/>
    <property type="project" value="InterPro"/>
</dbReference>
<dbReference type="InterPro" id="IPR028098">
    <property type="entry name" value="Glyco_trans_4-like_N"/>
</dbReference>
<dbReference type="HOGENOM" id="CLU_717111_0_0_6"/>
<dbReference type="Pfam" id="PF13439">
    <property type="entry name" value="Glyco_transf_4"/>
    <property type="match status" value="1"/>
</dbReference>
<organism evidence="3 4">
    <name type="scientific">Thiocystis violascens (strain ATCC 17096 / DSM 198 / 6111)</name>
    <name type="common">Chromatium violascens</name>
    <dbReference type="NCBI Taxonomy" id="765911"/>
    <lineage>
        <taxon>Bacteria</taxon>
        <taxon>Pseudomonadati</taxon>
        <taxon>Pseudomonadota</taxon>
        <taxon>Gammaproteobacteria</taxon>
        <taxon>Chromatiales</taxon>
        <taxon>Chromatiaceae</taxon>
        <taxon>Thiocystis</taxon>
    </lineage>
</organism>
<sequence length="387" mass="43266">MLNLSATERQLETCAPTDARDLRVAIVSDAAPERNGVGAYYRDLADHLKARGAQVGLIAPRYRTGTWHGGFRLPLPGDPTQKILVPSWSRVSRRLDRLRPNVIVVPTPGPYGMLGMHLAGRLGVNLVVGFHTHFEALTDLFQHWGLRARIANAYLRTCHRLLFRHSRLVLANSTDMIEIAREIGALRIGLMATPIPKRFLDRPVVDANPNLKRVLFAGRLAPEKNLDVIVEAARRLPDMEFLVAGDGPLRPWLAGHCNMLPNLNHVGWVKRARILALIDSVDALVLPSKIESFGTIALEAMARARPVLVSPACGILSWELLNRGIFQIRDDEHLADTLARVRDLDPAIRERKSRIAREAAIEINRRNLEHWLGVLRGNHDSTIDVEH</sequence>
<accession>I3YAX5</accession>
<dbReference type="STRING" id="765911.Thivi_2193"/>
<feature type="domain" description="Glycosyl transferase family 1" evidence="1">
    <location>
        <begin position="201"/>
        <end position="343"/>
    </location>
</feature>
<dbReference type="OrthoDB" id="9802525at2"/>
<dbReference type="PANTHER" id="PTHR45947:SF3">
    <property type="entry name" value="SULFOQUINOVOSYL TRANSFERASE SQD2"/>
    <property type="match status" value="1"/>
</dbReference>
<keyword evidence="4" id="KW-1185">Reference proteome</keyword>
<evidence type="ECO:0000313" key="3">
    <source>
        <dbReference type="EMBL" id="AFL74143.1"/>
    </source>
</evidence>
<dbReference type="eggNOG" id="COG0438">
    <property type="taxonomic scope" value="Bacteria"/>
</dbReference>
<dbReference type="Pfam" id="PF00534">
    <property type="entry name" value="Glycos_transf_1"/>
    <property type="match status" value="1"/>
</dbReference>
<dbReference type="InterPro" id="IPR050194">
    <property type="entry name" value="Glycosyltransferase_grp1"/>
</dbReference>
<proteinExistence type="predicted"/>
<keyword evidence="3" id="KW-0808">Transferase</keyword>
<dbReference type="AlphaFoldDB" id="I3YAX5"/>
<name>I3YAX5_THIV6</name>
<reference evidence="3 4" key="1">
    <citation type="submission" date="2012-06" db="EMBL/GenBank/DDBJ databases">
        <title>Complete sequence of Thiocystis violascens DSM 198.</title>
        <authorList>
            <consortium name="US DOE Joint Genome Institute"/>
            <person name="Lucas S."/>
            <person name="Han J."/>
            <person name="Lapidus A."/>
            <person name="Cheng J.-F."/>
            <person name="Goodwin L."/>
            <person name="Pitluck S."/>
            <person name="Peters L."/>
            <person name="Ovchinnikova G."/>
            <person name="Teshima H."/>
            <person name="Detter J.C."/>
            <person name="Han C."/>
            <person name="Tapia R."/>
            <person name="Land M."/>
            <person name="Hauser L."/>
            <person name="Kyrpides N."/>
            <person name="Ivanova N."/>
            <person name="Pagani I."/>
            <person name="Vogl K."/>
            <person name="Liu Z."/>
            <person name="Frigaard N.-U."/>
            <person name="Bryant D."/>
            <person name="Woyke T."/>
        </authorList>
    </citation>
    <scope>NUCLEOTIDE SEQUENCE [LARGE SCALE GENOMIC DNA]</scope>
    <source>
        <strain evidence="4">ATCC 17096 / DSM 198 / 6111</strain>
    </source>
</reference>
<dbReference type="RefSeq" id="WP_014778592.1">
    <property type="nucleotide sequence ID" value="NC_018012.1"/>
</dbReference>
<dbReference type="SUPFAM" id="SSF53756">
    <property type="entry name" value="UDP-Glycosyltransferase/glycogen phosphorylase"/>
    <property type="match status" value="1"/>
</dbReference>
<dbReference type="EMBL" id="CP003154">
    <property type="protein sequence ID" value="AFL74143.1"/>
    <property type="molecule type" value="Genomic_DNA"/>
</dbReference>
<gene>
    <name evidence="3" type="ordered locus">Thivi_2193</name>
</gene>
<feature type="domain" description="Glycosyltransferase subfamily 4-like N-terminal" evidence="2">
    <location>
        <begin position="35"/>
        <end position="184"/>
    </location>
</feature>
<dbReference type="KEGG" id="tvi:Thivi_2193"/>
<evidence type="ECO:0000259" key="1">
    <source>
        <dbReference type="Pfam" id="PF00534"/>
    </source>
</evidence>
<dbReference type="InterPro" id="IPR001296">
    <property type="entry name" value="Glyco_trans_1"/>
</dbReference>
<dbReference type="Proteomes" id="UP000006062">
    <property type="component" value="Chromosome"/>
</dbReference>
<dbReference type="Gene3D" id="3.40.50.2000">
    <property type="entry name" value="Glycogen Phosphorylase B"/>
    <property type="match status" value="2"/>
</dbReference>
<protein>
    <submittedName>
        <fullName evidence="3">Glycosyltransferase</fullName>
    </submittedName>
</protein>
<evidence type="ECO:0000313" key="4">
    <source>
        <dbReference type="Proteomes" id="UP000006062"/>
    </source>
</evidence>
<dbReference type="PANTHER" id="PTHR45947">
    <property type="entry name" value="SULFOQUINOVOSYL TRANSFERASE SQD2"/>
    <property type="match status" value="1"/>
</dbReference>
<evidence type="ECO:0000259" key="2">
    <source>
        <dbReference type="Pfam" id="PF13439"/>
    </source>
</evidence>